<dbReference type="EMBL" id="AVOT02005208">
    <property type="protein sequence ID" value="MBW0478493.1"/>
    <property type="molecule type" value="Genomic_DNA"/>
</dbReference>
<feature type="transmembrane region" description="Helical" evidence="2">
    <location>
        <begin position="186"/>
        <end position="208"/>
    </location>
</feature>
<keyword evidence="4" id="KW-1185">Reference proteome</keyword>
<keyword evidence="2" id="KW-1133">Transmembrane helix</keyword>
<feature type="transmembrane region" description="Helical" evidence="2">
    <location>
        <begin position="362"/>
        <end position="384"/>
    </location>
</feature>
<feature type="transmembrane region" description="Helical" evidence="2">
    <location>
        <begin position="47"/>
        <end position="71"/>
    </location>
</feature>
<gene>
    <name evidence="3" type="ORF">O181_018208</name>
</gene>
<feature type="region of interest" description="Disordered" evidence="1">
    <location>
        <begin position="334"/>
        <end position="354"/>
    </location>
</feature>
<evidence type="ECO:0000256" key="2">
    <source>
        <dbReference type="SAM" id="Phobius"/>
    </source>
</evidence>
<evidence type="ECO:0000313" key="3">
    <source>
        <dbReference type="EMBL" id="MBW0478493.1"/>
    </source>
</evidence>
<feature type="transmembrane region" description="Helical" evidence="2">
    <location>
        <begin position="103"/>
        <end position="127"/>
    </location>
</feature>
<proteinExistence type="predicted"/>
<evidence type="ECO:0000256" key="1">
    <source>
        <dbReference type="SAM" id="MobiDB-lite"/>
    </source>
</evidence>
<name>A0A9Q3GSH3_9BASI</name>
<feature type="transmembrane region" description="Helical" evidence="2">
    <location>
        <begin position="404"/>
        <end position="426"/>
    </location>
</feature>
<accession>A0A9Q3GSH3</accession>
<evidence type="ECO:0000313" key="4">
    <source>
        <dbReference type="Proteomes" id="UP000765509"/>
    </source>
</evidence>
<keyword evidence="2" id="KW-0812">Transmembrane</keyword>
<protein>
    <submittedName>
        <fullName evidence="3">Uncharacterized protein</fullName>
    </submittedName>
</protein>
<dbReference type="Proteomes" id="UP000765509">
    <property type="component" value="Unassembled WGS sequence"/>
</dbReference>
<reference evidence="3" key="1">
    <citation type="submission" date="2021-03" db="EMBL/GenBank/DDBJ databases">
        <title>Draft genome sequence of rust myrtle Austropuccinia psidii MF-1, a brazilian biotype.</title>
        <authorList>
            <person name="Quecine M.C."/>
            <person name="Pachon D.M.R."/>
            <person name="Bonatelli M.L."/>
            <person name="Correr F.H."/>
            <person name="Franceschini L.M."/>
            <person name="Leite T.F."/>
            <person name="Margarido G.R.A."/>
            <person name="Almeida C.A."/>
            <person name="Ferrarezi J.A."/>
            <person name="Labate C.A."/>
        </authorList>
    </citation>
    <scope>NUCLEOTIDE SEQUENCE</scope>
    <source>
        <strain evidence="3">MF-1</strain>
    </source>
</reference>
<dbReference type="AlphaFoldDB" id="A0A9Q3GSH3"/>
<dbReference type="OrthoDB" id="2503049at2759"/>
<sequence length="576" mass="65402">MSSNPPTLSIWGDTATILAERNNPFTHLLNDVNQASFPEYPTNVRKILVAFGSIHAATVLVCIPILLVPALGGREARKKHFWFFRKQYVPMSTTPYHIMNSGFVVVISQLVSSLIFIAYIILDYFSLDSTSFHLRAFLHVCWEFCLLPGYFGFHVTAFGSLYTCLCSPRYTAKRRSKFTHPFFLNFVFYTLPVIITMQTLVWGVALAICIRLEGSAYHSLIDYLEIVAEDWVPGHRISPTVQQASFKLFKDYISKGDCFLKCWLWSSRCWTAIGLALAIFYAINVVALLRLLKRCLKAASSPMALSNRSQSLTVDALCGTVDKHKSMIPCVKMRDEQKESSEGLKPSKVTSQPSAKDLRDGYIYLVGHSSIMLLDLLLHVICTFLRTTRINKLSTNKKWRSSSIWIVLMGSCLGSVAMLFNSWRILTERDKTQIQKSNFGMRNRALLHSEEDAPGNPNSTDFTFELDPQCRQAHLNESRDLNQLSRWPENPIHPTKASPSPSSAMDDATEYASFEAEALEARNNKLPYESHHLHPPRNYIDNKCEGYKLAPKVMNSNGYPEQMVEVHTSISWRSHR</sequence>
<feature type="transmembrane region" description="Helical" evidence="2">
    <location>
        <begin position="270"/>
        <end position="292"/>
    </location>
</feature>
<feature type="region of interest" description="Disordered" evidence="1">
    <location>
        <begin position="480"/>
        <end position="508"/>
    </location>
</feature>
<feature type="transmembrane region" description="Helical" evidence="2">
    <location>
        <begin position="147"/>
        <end position="165"/>
    </location>
</feature>
<comment type="caution">
    <text evidence="3">The sequence shown here is derived from an EMBL/GenBank/DDBJ whole genome shotgun (WGS) entry which is preliminary data.</text>
</comment>
<keyword evidence="2" id="KW-0472">Membrane</keyword>
<organism evidence="3 4">
    <name type="scientific">Austropuccinia psidii MF-1</name>
    <dbReference type="NCBI Taxonomy" id="1389203"/>
    <lineage>
        <taxon>Eukaryota</taxon>
        <taxon>Fungi</taxon>
        <taxon>Dikarya</taxon>
        <taxon>Basidiomycota</taxon>
        <taxon>Pucciniomycotina</taxon>
        <taxon>Pucciniomycetes</taxon>
        <taxon>Pucciniales</taxon>
        <taxon>Sphaerophragmiaceae</taxon>
        <taxon>Austropuccinia</taxon>
    </lineage>
</organism>